<evidence type="ECO:0000313" key="4">
    <source>
        <dbReference type="Proteomes" id="UP000224006"/>
    </source>
</evidence>
<proteinExistence type="predicted"/>
<keyword evidence="2" id="KW-0812">Transmembrane</keyword>
<dbReference type="Proteomes" id="UP000224006">
    <property type="component" value="Chromosome VI"/>
</dbReference>
<dbReference type="GeneID" id="40311468"/>
<dbReference type="KEGG" id="bbes:BESB_065410"/>
<sequence>MAVLALHLGFGSAVVLFLVCVSLSLVWEGPNRAEALRPSLASGLHLWESEADANEYPGSRNFSGDGSLNDVATLEDGDDEDDDVNDMPSFVQKKNKDDAKDYDNVVRAAARIAKLDPEETLGRWRAEQERGTEATDFMDKILGTKNVKVTDEERQRIKPFAQQQHLDADQTIALWKKFKKEHHSIESFIGHVKQRRSLPGGRVSSPIPRASPLPLRSPLIEVCSVRS</sequence>
<dbReference type="VEuPathDB" id="ToxoDB:BESB_065410"/>
<evidence type="ECO:0000256" key="2">
    <source>
        <dbReference type="SAM" id="Phobius"/>
    </source>
</evidence>
<keyword evidence="2" id="KW-0472">Membrane</keyword>
<dbReference type="RefSeq" id="XP_029218518.1">
    <property type="nucleotide sequence ID" value="XM_029364935.1"/>
</dbReference>
<evidence type="ECO:0000256" key="1">
    <source>
        <dbReference type="SAM" id="MobiDB-lite"/>
    </source>
</evidence>
<reference evidence="3 4" key="1">
    <citation type="submission" date="2017-09" db="EMBL/GenBank/DDBJ databases">
        <title>Genome sequencing of Besnoitia besnoiti strain Bb-Ger1.</title>
        <authorList>
            <person name="Schares G."/>
            <person name="Venepally P."/>
            <person name="Lorenzi H.A."/>
        </authorList>
    </citation>
    <scope>NUCLEOTIDE SEQUENCE [LARGE SCALE GENOMIC DNA]</scope>
    <source>
        <strain evidence="3 4">Bb-Ger1</strain>
    </source>
</reference>
<gene>
    <name evidence="3" type="ORF">BESB_065410</name>
</gene>
<accession>A0A2A9M9D1</accession>
<dbReference type="AlphaFoldDB" id="A0A2A9M9D1"/>
<feature type="compositionally biased region" description="Acidic residues" evidence="1">
    <location>
        <begin position="73"/>
        <end position="85"/>
    </location>
</feature>
<dbReference type="EMBL" id="NWUJ01000006">
    <property type="protein sequence ID" value="PFH34509.1"/>
    <property type="molecule type" value="Genomic_DNA"/>
</dbReference>
<feature type="transmembrane region" description="Helical" evidence="2">
    <location>
        <begin position="6"/>
        <end position="27"/>
    </location>
</feature>
<comment type="caution">
    <text evidence="3">The sequence shown here is derived from an EMBL/GenBank/DDBJ whole genome shotgun (WGS) entry which is preliminary data.</text>
</comment>
<evidence type="ECO:0000313" key="3">
    <source>
        <dbReference type="EMBL" id="PFH34509.1"/>
    </source>
</evidence>
<name>A0A2A9M9D1_BESBE</name>
<protein>
    <submittedName>
        <fullName evidence="3">Uncharacterized protein</fullName>
    </submittedName>
</protein>
<feature type="region of interest" description="Disordered" evidence="1">
    <location>
        <begin position="56"/>
        <end position="86"/>
    </location>
</feature>
<keyword evidence="2" id="KW-1133">Transmembrane helix</keyword>
<dbReference type="OrthoDB" id="330081at2759"/>
<organism evidence="3 4">
    <name type="scientific">Besnoitia besnoiti</name>
    <name type="common">Apicomplexan protozoan</name>
    <dbReference type="NCBI Taxonomy" id="94643"/>
    <lineage>
        <taxon>Eukaryota</taxon>
        <taxon>Sar</taxon>
        <taxon>Alveolata</taxon>
        <taxon>Apicomplexa</taxon>
        <taxon>Conoidasida</taxon>
        <taxon>Coccidia</taxon>
        <taxon>Eucoccidiorida</taxon>
        <taxon>Eimeriorina</taxon>
        <taxon>Sarcocystidae</taxon>
        <taxon>Besnoitia</taxon>
    </lineage>
</organism>
<keyword evidence="4" id="KW-1185">Reference proteome</keyword>